<dbReference type="CDD" id="cd00840">
    <property type="entry name" value="MPP_Mre11_N"/>
    <property type="match status" value="1"/>
</dbReference>
<dbReference type="AlphaFoldDB" id="A0A6G8AZP6"/>
<keyword evidence="1" id="KW-0378">Hydrolase</keyword>
<sequence length="403" mass="46006">MLKFIHAGDAHLGNAFVGLRDVPDWLIEKLQKATLEAFKELIETALNEDVDIVLLPGDVYNTNELNPRIQLFLMEQLERLKQNNIPVILSYGNHDFMSSVEQLPVFPKNVHVFGPNVETFYLVTDHGDKVAVSGFSYPTRHITENRVKEFPSKQVDETYHIGMYHGALGAAGVGDYAPFNLNDMNAKRYQYWALGHIHVRQILQEQPFIGYSGSLQGLNHKEVGPKGFYLVQSDENQQLVPTFRASAPLVWKTEILTFQHDEEVKIQDLIERVKHINSADEETFLLIQLKIETADRQQMQILNSEAFYQQLKNQIQPDDQIFIYRIDAQMQVLETVVPELPIQPNEKLLDQLVTLDNLNELGLNLVDNSTIFEMLTSSDNLAELKQQIQVELKNIQGGAKNVD</sequence>
<evidence type="ECO:0000313" key="4">
    <source>
        <dbReference type="Proteomes" id="UP000500741"/>
    </source>
</evidence>
<organism evidence="3 4">
    <name type="scientific">Weissella coleopterorum</name>
    <dbReference type="NCBI Taxonomy" id="2714949"/>
    <lineage>
        <taxon>Bacteria</taxon>
        <taxon>Bacillati</taxon>
        <taxon>Bacillota</taxon>
        <taxon>Bacilli</taxon>
        <taxon>Lactobacillales</taxon>
        <taxon>Lactobacillaceae</taxon>
        <taxon>Weissella</taxon>
    </lineage>
</organism>
<evidence type="ECO:0000259" key="2">
    <source>
        <dbReference type="Pfam" id="PF00149"/>
    </source>
</evidence>
<dbReference type="GO" id="GO:0004527">
    <property type="term" value="F:exonuclease activity"/>
    <property type="evidence" value="ECO:0007669"/>
    <property type="project" value="UniProtKB-KW"/>
</dbReference>
<dbReference type="Gene3D" id="3.60.21.10">
    <property type="match status" value="1"/>
</dbReference>
<evidence type="ECO:0000313" key="3">
    <source>
        <dbReference type="EMBL" id="QIL50476.1"/>
    </source>
</evidence>
<dbReference type="RefSeq" id="WP_166010121.1">
    <property type="nucleotide sequence ID" value="NZ_CP049888.1"/>
</dbReference>
<proteinExistence type="predicted"/>
<dbReference type="InterPro" id="IPR004843">
    <property type="entry name" value="Calcineurin-like_PHP"/>
</dbReference>
<protein>
    <submittedName>
        <fullName evidence="3">DNA repair exonuclease</fullName>
    </submittedName>
</protein>
<feature type="domain" description="Calcineurin-like phosphoesterase" evidence="2">
    <location>
        <begin position="2"/>
        <end position="199"/>
    </location>
</feature>
<dbReference type="Proteomes" id="UP000500741">
    <property type="component" value="Chromosome"/>
</dbReference>
<dbReference type="KEGG" id="wco:G7084_03565"/>
<dbReference type="InterPro" id="IPR014576">
    <property type="entry name" value="Pesterase_YhaO"/>
</dbReference>
<keyword evidence="3" id="KW-0269">Exonuclease</keyword>
<accession>A0A6G8AZP6</accession>
<dbReference type="PIRSF" id="PIRSF033091">
    <property type="entry name" value="Pesterase_YhaO"/>
    <property type="match status" value="1"/>
</dbReference>
<dbReference type="InterPro" id="IPR050535">
    <property type="entry name" value="DNA_Repair-Maintenance_Comp"/>
</dbReference>
<keyword evidence="4" id="KW-1185">Reference proteome</keyword>
<keyword evidence="3" id="KW-0540">Nuclease</keyword>
<dbReference type="InterPro" id="IPR029052">
    <property type="entry name" value="Metallo-depent_PP-like"/>
</dbReference>
<dbReference type="EMBL" id="CP049888">
    <property type="protein sequence ID" value="QIL50476.1"/>
    <property type="molecule type" value="Genomic_DNA"/>
</dbReference>
<reference evidence="3 4" key="1">
    <citation type="submission" date="2020-03" db="EMBL/GenBank/DDBJ databases">
        <title>Weissella sp. nov., isolated from Cybister lewisianus.</title>
        <authorList>
            <person name="Hyun D.-W."/>
            <person name="Bae J.-W."/>
        </authorList>
    </citation>
    <scope>NUCLEOTIDE SEQUENCE [LARGE SCALE GENOMIC DNA]</scope>
    <source>
        <strain evidence="3 4">HDW19</strain>
    </source>
</reference>
<dbReference type="SUPFAM" id="SSF56300">
    <property type="entry name" value="Metallo-dependent phosphatases"/>
    <property type="match status" value="1"/>
</dbReference>
<dbReference type="PANTHER" id="PTHR30337">
    <property type="entry name" value="COMPONENT OF ATP-DEPENDENT DSDNA EXONUCLEASE"/>
    <property type="match status" value="1"/>
</dbReference>
<evidence type="ECO:0000256" key="1">
    <source>
        <dbReference type="ARBA" id="ARBA00022801"/>
    </source>
</evidence>
<gene>
    <name evidence="3" type="ORF">G7084_03565</name>
</gene>
<dbReference type="InterPro" id="IPR041796">
    <property type="entry name" value="Mre11_N"/>
</dbReference>
<dbReference type="Pfam" id="PF00149">
    <property type="entry name" value="Metallophos"/>
    <property type="match status" value="1"/>
</dbReference>
<name>A0A6G8AZP6_9LACO</name>
<dbReference type="PANTHER" id="PTHR30337:SF7">
    <property type="entry name" value="PHOSPHOESTERASE"/>
    <property type="match status" value="1"/>
</dbReference>